<dbReference type="GO" id="GO:0000302">
    <property type="term" value="P:response to reactive oxygen species"/>
    <property type="evidence" value="ECO:0007669"/>
    <property type="project" value="TreeGrafter"/>
</dbReference>
<evidence type="ECO:0000313" key="3">
    <source>
        <dbReference type="EMBL" id="CAH1238547.1"/>
    </source>
</evidence>
<dbReference type="AlphaFoldDB" id="A0A8J9YRB0"/>
<dbReference type="OrthoDB" id="10393977at2759"/>
<dbReference type="SUPFAM" id="SSF50814">
    <property type="entry name" value="Lipocalins"/>
    <property type="match status" value="1"/>
</dbReference>
<keyword evidence="4" id="KW-1185">Reference proteome</keyword>
<dbReference type="EMBL" id="OV696695">
    <property type="protein sequence ID" value="CAH1238547.1"/>
    <property type="molecule type" value="Genomic_DNA"/>
</dbReference>
<feature type="signal peptide" evidence="2">
    <location>
        <begin position="1"/>
        <end position="20"/>
    </location>
</feature>
<organism evidence="3 4">
    <name type="scientific">Branchiostoma lanceolatum</name>
    <name type="common">Common lancelet</name>
    <name type="synonym">Amphioxus lanceolatum</name>
    <dbReference type="NCBI Taxonomy" id="7740"/>
    <lineage>
        <taxon>Eukaryota</taxon>
        <taxon>Metazoa</taxon>
        <taxon>Chordata</taxon>
        <taxon>Cephalochordata</taxon>
        <taxon>Leptocardii</taxon>
        <taxon>Amphioxiformes</taxon>
        <taxon>Branchiostomatidae</taxon>
        <taxon>Branchiostoma</taxon>
    </lineage>
</organism>
<dbReference type="PANTHER" id="PTHR10612:SF62">
    <property type="entry name" value="LIPOCALIN_CYTOSOLIC FATTY-ACID BINDING DOMAIN-CONTAINING PROTEIN"/>
    <property type="match status" value="1"/>
</dbReference>
<keyword evidence="2" id="KW-0732">Signal</keyword>
<evidence type="ECO:0000256" key="1">
    <source>
        <dbReference type="SAM" id="MobiDB-lite"/>
    </source>
</evidence>
<dbReference type="GO" id="GO:0005737">
    <property type="term" value="C:cytoplasm"/>
    <property type="evidence" value="ECO:0007669"/>
    <property type="project" value="TreeGrafter"/>
</dbReference>
<evidence type="ECO:0000256" key="2">
    <source>
        <dbReference type="SAM" id="SignalP"/>
    </source>
</evidence>
<gene>
    <name evidence="3" type="primary">APOD</name>
    <name evidence="3" type="ORF">BLAG_LOCUS3113</name>
</gene>
<sequence length="216" mass="23756">MLPAVFVSAVLALTVPATHGFVLGLGACPDLPPVKGFDVADWASGEWLETTRFPFLFTSDVSCSRASFSLQKDGTYKFTYDGRRAGSRGSEPIDTVDFLYLENGPGDDPADMKVVHEDYSWLPVKLGYRIVAWKPDDESSGGYFVHFGCKHFFGLFNAQNLSIYQRRVDPGQSAGILRDLALEGIDMSKGSYIDQRNCPPIGEEGSGDRIPDWMAP</sequence>
<dbReference type="Proteomes" id="UP000838412">
    <property type="component" value="Chromosome 10"/>
</dbReference>
<dbReference type="InterPro" id="IPR012674">
    <property type="entry name" value="Calycin"/>
</dbReference>
<reference evidence="3" key="1">
    <citation type="submission" date="2022-01" db="EMBL/GenBank/DDBJ databases">
        <authorList>
            <person name="Braso-Vives M."/>
        </authorList>
    </citation>
    <scope>NUCLEOTIDE SEQUENCE</scope>
</reference>
<feature type="compositionally biased region" description="Basic and acidic residues" evidence="1">
    <location>
        <begin position="206"/>
        <end position="216"/>
    </location>
</feature>
<accession>A0A8J9YRB0</accession>
<evidence type="ECO:0000313" key="4">
    <source>
        <dbReference type="Proteomes" id="UP000838412"/>
    </source>
</evidence>
<protein>
    <submittedName>
        <fullName evidence="3">APOD protein</fullName>
    </submittedName>
</protein>
<name>A0A8J9YRB0_BRALA</name>
<proteinExistence type="predicted"/>
<dbReference type="Gene3D" id="2.40.128.20">
    <property type="match status" value="1"/>
</dbReference>
<feature type="chain" id="PRO_5035426039" evidence="2">
    <location>
        <begin position="21"/>
        <end position="216"/>
    </location>
</feature>
<dbReference type="PANTHER" id="PTHR10612">
    <property type="entry name" value="APOLIPOPROTEIN D"/>
    <property type="match status" value="1"/>
</dbReference>
<dbReference type="GO" id="GO:0006629">
    <property type="term" value="P:lipid metabolic process"/>
    <property type="evidence" value="ECO:0007669"/>
    <property type="project" value="TreeGrafter"/>
</dbReference>
<feature type="region of interest" description="Disordered" evidence="1">
    <location>
        <begin position="196"/>
        <end position="216"/>
    </location>
</feature>